<proteinExistence type="predicted"/>
<gene>
    <name evidence="2" type="ORF">UY01_C0020G0003</name>
</gene>
<name>A0A0G1T072_9BACT</name>
<keyword evidence="1" id="KW-1133">Transmembrane helix</keyword>
<feature type="transmembrane region" description="Helical" evidence="1">
    <location>
        <begin position="12"/>
        <end position="34"/>
    </location>
</feature>
<sequence length="145" mass="16523">MLIKPDQRSLKLFNTIILAILLVLVTVLALVYLYRMVWQEGVQAVDKLAYQAVFLANDQVYFGHLSAINTDYPILDDVYYVQILSPDPASDKSASTGRVVRLIDSATHKPTNRMVLNRGQIIFWEDLSDRSPVLQKIMELKQTVQ</sequence>
<evidence type="ECO:0000313" key="2">
    <source>
        <dbReference type="EMBL" id="KKU75216.1"/>
    </source>
</evidence>
<accession>A0A0G1T072</accession>
<dbReference type="Proteomes" id="UP000034879">
    <property type="component" value="Unassembled WGS sequence"/>
</dbReference>
<protein>
    <submittedName>
        <fullName evidence="2">Uncharacterized protein</fullName>
    </submittedName>
</protein>
<evidence type="ECO:0000313" key="3">
    <source>
        <dbReference type="Proteomes" id="UP000034879"/>
    </source>
</evidence>
<organism evidence="2 3">
    <name type="scientific">Candidatus Nomurabacteria bacterium GW2011_GWB1_47_6</name>
    <dbReference type="NCBI Taxonomy" id="1618749"/>
    <lineage>
        <taxon>Bacteria</taxon>
        <taxon>Candidatus Nomuraibacteriota</taxon>
    </lineage>
</organism>
<dbReference type="AlphaFoldDB" id="A0A0G1T072"/>
<dbReference type="EMBL" id="LCOJ01000020">
    <property type="protein sequence ID" value="KKU75216.1"/>
    <property type="molecule type" value="Genomic_DNA"/>
</dbReference>
<comment type="caution">
    <text evidence="2">The sequence shown here is derived from an EMBL/GenBank/DDBJ whole genome shotgun (WGS) entry which is preliminary data.</text>
</comment>
<keyword evidence="1" id="KW-0472">Membrane</keyword>
<keyword evidence="1" id="KW-0812">Transmembrane</keyword>
<evidence type="ECO:0000256" key="1">
    <source>
        <dbReference type="SAM" id="Phobius"/>
    </source>
</evidence>
<reference evidence="2 3" key="1">
    <citation type="journal article" date="2015" name="Nature">
        <title>rRNA introns, odd ribosomes, and small enigmatic genomes across a large radiation of phyla.</title>
        <authorList>
            <person name="Brown C.T."/>
            <person name="Hug L.A."/>
            <person name="Thomas B.C."/>
            <person name="Sharon I."/>
            <person name="Castelle C.J."/>
            <person name="Singh A."/>
            <person name="Wilkins M.J."/>
            <person name="Williams K.H."/>
            <person name="Banfield J.F."/>
        </authorList>
    </citation>
    <scope>NUCLEOTIDE SEQUENCE [LARGE SCALE GENOMIC DNA]</scope>
</reference>